<protein>
    <submittedName>
        <fullName evidence="4">Membrane-bound lytic murein transglycosylase D</fullName>
        <ecNumber evidence="4">4.2.2.-</ecNumber>
    </submittedName>
</protein>
<feature type="domain" description="LysM" evidence="3">
    <location>
        <begin position="429"/>
        <end position="473"/>
    </location>
</feature>
<dbReference type="SMART" id="SM00257">
    <property type="entry name" value="LysM"/>
    <property type="match status" value="3"/>
</dbReference>
<dbReference type="CDD" id="cd16894">
    <property type="entry name" value="MltD-like"/>
    <property type="match status" value="1"/>
</dbReference>
<dbReference type="OrthoDB" id="9815002at2"/>
<dbReference type="SUPFAM" id="SSF53955">
    <property type="entry name" value="Lysozyme-like"/>
    <property type="match status" value="1"/>
</dbReference>
<dbReference type="SUPFAM" id="SSF54106">
    <property type="entry name" value="LysM domain"/>
    <property type="match status" value="3"/>
</dbReference>
<feature type="chain" id="PRO_5024806699" evidence="2">
    <location>
        <begin position="17"/>
        <end position="541"/>
    </location>
</feature>
<dbReference type="AlphaFoldDB" id="A0A5S9QJ66"/>
<dbReference type="Gene3D" id="3.10.350.10">
    <property type="entry name" value="LysM domain"/>
    <property type="match status" value="3"/>
</dbReference>
<dbReference type="Pfam" id="PF01464">
    <property type="entry name" value="SLT"/>
    <property type="match status" value="1"/>
</dbReference>
<evidence type="ECO:0000313" key="4">
    <source>
        <dbReference type="EMBL" id="CAA0118861.1"/>
    </source>
</evidence>
<dbReference type="InterPro" id="IPR018392">
    <property type="entry name" value="LysM"/>
</dbReference>
<keyword evidence="5" id="KW-1185">Reference proteome</keyword>
<comment type="similarity">
    <text evidence="1">Belongs to the transglycosylase Slt family.</text>
</comment>
<dbReference type="PANTHER" id="PTHR33734:SF22">
    <property type="entry name" value="MEMBRANE-BOUND LYTIC MUREIN TRANSGLYCOSYLASE D"/>
    <property type="match status" value="1"/>
</dbReference>
<evidence type="ECO:0000256" key="2">
    <source>
        <dbReference type="SAM" id="SignalP"/>
    </source>
</evidence>
<dbReference type="Proteomes" id="UP000441399">
    <property type="component" value="Unassembled WGS sequence"/>
</dbReference>
<dbReference type="InterPro" id="IPR023346">
    <property type="entry name" value="Lysozyme-like_dom_sf"/>
</dbReference>
<keyword evidence="4" id="KW-0456">Lyase</keyword>
<dbReference type="InterPro" id="IPR000189">
    <property type="entry name" value="Transglyc_AS"/>
</dbReference>
<evidence type="ECO:0000256" key="1">
    <source>
        <dbReference type="ARBA" id="ARBA00007734"/>
    </source>
</evidence>
<feature type="domain" description="LysM" evidence="3">
    <location>
        <begin position="353"/>
        <end position="396"/>
    </location>
</feature>
<feature type="signal peptide" evidence="2">
    <location>
        <begin position="1"/>
        <end position="16"/>
    </location>
</feature>
<feature type="domain" description="LysM" evidence="3">
    <location>
        <begin position="489"/>
        <end position="533"/>
    </location>
</feature>
<evidence type="ECO:0000259" key="3">
    <source>
        <dbReference type="PROSITE" id="PS51782"/>
    </source>
</evidence>
<dbReference type="PROSITE" id="PS00922">
    <property type="entry name" value="TRANSGLYCOSYLASE"/>
    <property type="match status" value="1"/>
</dbReference>
<dbReference type="InterPro" id="IPR008258">
    <property type="entry name" value="Transglycosylase_SLT_dom_1"/>
</dbReference>
<dbReference type="Gene3D" id="1.10.530.10">
    <property type="match status" value="1"/>
</dbReference>
<dbReference type="EMBL" id="CACSIO010000034">
    <property type="protein sequence ID" value="CAA0118861.1"/>
    <property type="molecule type" value="Genomic_DNA"/>
</dbReference>
<sequence>MTRLTLARFLSSLALASLCACSTQQTDTSTHSAFSEDGAGFQIDKEYLTGNGAEHCFPVDQDAFNHPIDQLSLPPSPDDNIWPRVQQGLALDYVDHPKVQAQLNWYKSHPEYLVRVQKRASRYLHHIVELLHTNNVPYDFALLPIVESAYEPFSYSHGQASGLWQFIPITANRFRLDRNWWQDERRDVPESTQAAISYLTYLYGFFDEDWHLAIAAYNAGEGTVRKAVRANKKRGKPTDFWNLSLPKETQAYVPKLIALSEIFRNPEKYGVELVPIANRPYFDVVDIDSQLDLSQASELLEVSLEEVYYLNPGLNRWATPPVATYPLKVPAAKKEAFVAKLAELPKDQRITWQRHKVQGGDTVSGLAKRFNSDVNVIRQANRLSGNDIRIGQILLIPTAKSRAAVYAYSQNQLNNRRSSRKPYSSAQKIVHQVKPGESFWRIAKLYQTTPEKIAKWNRKSPKDTLKVGERLVIWSKVKGSSRDGVVKKVTYKVRNGDSLAKISGKFNVKVNQITQWNGLNPDKYLQPGQRLKLYVNVMETY</sequence>
<dbReference type="InterPro" id="IPR036779">
    <property type="entry name" value="LysM_dom_sf"/>
</dbReference>
<gene>
    <name evidence="4" type="primary">mltD</name>
    <name evidence="4" type="ORF">OPDIPICF_02183</name>
</gene>
<proteinExistence type="inferred from homology"/>
<dbReference type="PROSITE" id="PS51782">
    <property type="entry name" value="LYSM"/>
    <property type="match status" value="3"/>
</dbReference>
<dbReference type="GO" id="GO:0000270">
    <property type="term" value="P:peptidoglycan metabolic process"/>
    <property type="evidence" value="ECO:0007669"/>
    <property type="project" value="InterPro"/>
</dbReference>
<reference evidence="4 5" key="1">
    <citation type="submission" date="2019-11" db="EMBL/GenBank/DDBJ databases">
        <authorList>
            <person name="Holert J."/>
        </authorList>
    </citation>
    <scope>NUCLEOTIDE SEQUENCE [LARGE SCALE GENOMIC DNA]</scope>
    <source>
        <strain evidence="4">SB11_3</strain>
    </source>
</reference>
<keyword evidence="2" id="KW-0732">Signal</keyword>
<dbReference type="Pfam" id="PF01476">
    <property type="entry name" value="LysM"/>
    <property type="match status" value="3"/>
</dbReference>
<dbReference type="PANTHER" id="PTHR33734">
    <property type="entry name" value="LYSM DOMAIN-CONTAINING GPI-ANCHORED PROTEIN 2"/>
    <property type="match status" value="1"/>
</dbReference>
<accession>A0A5S9QJ66</accession>
<organism evidence="4 5">
    <name type="scientific">BD1-7 clade bacterium</name>
    <dbReference type="NCBI Taxonomy" id="2029982"/>
    <lineage>
        <taxon>Bacteria</taxon>
        <taxon>Pseudomonadati</taxon>
        <taxon>Pseudomonadota</taxon>
        <taxon>Gammaproteobacteria</taxon>
        <taxon>Cellvibrionales</taxon>
        <taxon>Spongiibacteraceae</taxon>
        <taxon>BD1-7 clade</taxon>
    </lineage>
</organism>
<dbReference type="GO" id="GO:0016020">
    <property type="term" value="C:membrane"/>
    <property type="evidence" value="ECO:0007669"/>
    <property type="project" value="InterPro"/>
</dbReference>
<dbReference type="PROSITE" id="PS51257">
    <property type="entry name" value="PROKAR_LIPOPROTEIN"/>
    <property type="match status" value="1"/>
</dbReference>
<dbReference type="EC" id="4.2.2.-" evidence="4"/>
<dbReference type="CDD" id="cd00118">
    <property type="entry name" value="LysM"/>
    <property type="match status" value="3"/>
</dbReference>
<evidence type="ECO:0000313" key="5">
    <source>
        <dbReference type="Proteomes" id="UP000441399"/>
    </source>
</evidence>
<dbReference type="GO" id="GO:0008932">
    <property type="term" value="F:lytic endotransglycosylase activity"/>
    <property type="evidence" value="ECO:0007669"/>
    <property type="project" value="TreeGrafter"/>
</dbReference>
<name>A0A5S9QJ66_9GAMM</name>